<feature type="domain" description="Aminotransferase class V" evidence="9">
    <location>
        <begin position="4"/>
        <end position="362"/>
    </location>
</feature>
<dbReference type="SUPFAM" id="SSF53383">
    <property type="entry name" value="PLP-dependent transferases"/>
    <property type="match status" value="1"/>
</dbReference>
<evidence type="ECO:0000256" key="6">
    <source>
        <dbReference type="ARBA" id="ARBA00023004"/>
    </source>
</evidence>
<gene>
    <name evidence="10" type="ORF">F7Q92_08995</name>
</gene>
<comment type="catalytic activity">
    <reaction evidence="8">
        <text>(sulfur carrier)-H + L-cysteine = (sulfur carrier)-SH + L-alanine</text>
        <dbReference type="Rhea" id="RHEA:43892"/>
        <dbReference type="Rhea" id="RHEA-COMP:14737"/>
        <dbReference type="Rhea" id="RHEA-COMP:14739"/>
        <dbReference type="ChEBI" id="CHEBI:29917"/>
        <dbReference type="ChEBI" id="CHEBI:35235"/>
        <dbReference type="ChEBI" id="CHEBI:57972"/>
        <dbReference type="ChEBI" id="CHEBI:64428"/>
        <dbReference type="EC" id="2.8.1.7"/>
    </reaction>
</comment>
<keyword evidence="3" id="KW-0808">Transferase</keyword>
<keyword evidence="5" id="KW-0663">Pyridoxal phosphate</keyword>
<dbReference type="InterPro" id="IPR016454">
    <property type="entry name" value="Cysteine_dSase"/>
</dbReference>
<organism evidence="10 11">
    <name type="scientific">Ideonella dechloratans</name>
    <dbReference type="NCBI Taxonomy" id="36863"/>
    <lineage>
        <taxon>Bacteria</taxon>
        <taxon>Pseudomonadati</taxon>
        <taxon>Pseudomonadota</taxon>
        <taxon>Betaproteobacteria</taxon>
        <taxon>Burkholderiales</taxon>
        <taxon>Sphaerotilaceae</taxon>
        <taxon>Ideonella</taxon>
    </lineage>
</organism>
<accession>A0A643FCD4</accession>
<dbReference type="PIRSF" id="PIRSF005572">
    <property type="entry name" value="NifS"/>
    <property type="match status" value="1"/>
</dbReference>
<dbReference type="Pfam" id="PF00266">
    <property type="entry name" value="Aminotran_5"/>
    <property type="match status" value="1"/>
</dbReference>
<evidence type="ECO:0000256" key="5">
    <source>
        <dbReference type="ARBA" id="ARBA00022898"/>
    </source>
</evidence>
<dbReference type="InterPro" id="IPR015421">
    <property type="entry name" value="PyrdxlP-dep_Trfase_major"/>
</dbReference>
<keyword evidence="4" id="KW-0479">Metal-binding</keyword>
<evidence type="ECO:0000256" key="3">
    <source>
        <dbReference type="ARBA" id="ARBA00022679"/>
    </source>
</evidence>
<dbReference type="PANTHER" id="PTHR11601:SF34">
    <property type="entry name" value="CYSTEINE DESULFURASE"/>
    <property type="match status" value="1"/>
</dbReference>
<dbReference type="Gene3D" id="3.40.640.10">
    <property type="entry name" value="Type I PLP-dependent aspartate aminotransferase-like (Major domain)"/>
    <property type="match status" value="1"/>
</dbReference>
<evidence type="ECO:0000313" key="10">
    <source>
        <dbReference type="EMBL" id="KAB0583144.1"/>
    </source>
</evidence>
<comment type="similarity">
    <text evidence="2">Belongs to the class-V pyridoxal-phosphate-dependent aminotransferase family. NifS/IscS subfamily.</text>
</comment>
<comment type="caution">
    <text evidence="10">The sequence shown here is derived from an EMBL/GenBank/DDBJ whole genome shotgun (WGS) entry which is preliminary data.</text>
</comment>
<comment type="cofactor">
    <cofactor evidence="1">
        <name>pyridoxal 5'-phosphate</name>
        <dbReference type="ChEBI" id="CHEBI:597326"/>
    </cofactor>
</comment>
<dbReference type="Gene3D" id="3.90.1150.10">
    <property type="entry name" value="Aspartate Aminotransferase, domain 1"/>
    <property type="match status" value="1"/>
</dbReference>
<dbReference type="GO" id="GO:0031071">
    <property type="term" value="F:cysteine desulfurase activity"/>
    <property type="evidence" value="ECO:0007669"/>
    <property type="project" value="UniProtKB-EC"/>
</dbReference>
<protein>
    <submittedName>
        <fullName evidence="10">Cysteine desulfurase</fullName>
    </submittedName>
</protein>
<dbReference type="PANTHER" id="PTHR11601">
    <property type="entry name" value="CYSTEINE DESULFURYLASE FAMILY MEMBER"/>
    <property type="match status" value="1"/>
</dbReference>
<evidence type="ECO:0000256" key="2">
    <source>
        <dbReference type="ARBA" id="ARBA00006490"/>
    </source>
</evidence>
<evidence type="ECO:0000256" key="8">
    <source>
        <dbReference type="ARBA" id="ARBA00050776"/>
    </source>
</evidence>
<evidence type="ECO:0000256" key="1">
    <source>
        <dbReference type="ARBA" id="ARBA00001933"/>
    </source>
</evidence>
<evidence type="ECO:0000256" key="4">
    <source>
        <dbReference type="ARBA" id="ARBA00022723"/>
    </source>
</evidence>
<dbReference type="Gene3D" id="1.10.260.50">
    <property type="match status" value="1"/>
</dbReference>
<evidence type="ECO:0000259" key="9">
    <source>
        <dbReference type="Pfam" id="PF00266"/>
    </source>
</evidence>
<keyword evidence="7" id="KW-0411">Iron-sulfur</keyword>
<dbReference type="EMBL" id="VZPB01000017">
    <property type="protein sequence ID" value="KAB0583144.1"/>
    <property type="molecule type" value="Genomic_DNA"/>
</dbReference>
<dbReference type="InterPro" id="IPR015422">
    <property type="entry name" value="PyrdxlP-dep_Trfase_small"/>
</dbReference>
<dbReference type="RefSeq" id="WP_151123818.1">
    <property type="nucleotide sequence ID" value="NZ_CP088081.1"/>
</dbReference>
<proteinExistence type="inferred from homology"/>
<keyword evidence="6" id="KW-0408">Iron</keyword>
<dbReference type="GO" id="GO:0051536">
    <property type="term" value="F:iron-sulfur cluster binding"/>
    <property type="evidence" value="ECO:0007669"/>
    <property type="project" value="UniProtKB-KW"/>
</dbReference>
<evidence type="ECO:0000313" key="11">
    <source>
        <dbReference type="Proteomes" id="UP000430120"/>
    </source>
</evidence>
<evidence type="ECO:0000256" key="7">
    <source>
        <dbReference type="ARBA" id="ARBA00023014"/>
    </source>
</evidence>
<dbReference type="GO" id="GO:0046872">
    <property type="term" value="F:metal ion binding"/>
    <property type="evidence" value="ECO:0007669"/>
    <property type="project" value="UniProtKB-KW"/>
</dbReference>
<dbReference type="InterPro" id="IPR000192">
    <property type="entry name" value="Aminotrans_V_dom"/>
</dbReference>
<dbReference type="InterPro" id="IPR015424">
    <property type="entry name" value="PyrdxlP-dep_Trfase"/>
</dbReference>
<sequence>MIDLDHNATTRPLPAVVQALVRAMETGWANPSSVHAAGQDARRAQAEARARVAALLGCQPAELVFTSGATEANHQAVLGALARGRALGRTRLLLSAVEHAGLLGLAERLRREGTPVDLIPVDGQGRLDLDAAARLIGPDLALLSVMAANNETGVCMPLAELAALARAHEVPFHVDATQAVGKSTLRFASSGADLWSCAAHKLHGPQGVGALVVRKGLAWPALIEGKQERKRRGGTENGPGIAGFAAAADAISATLNEDLGRMSALRQTLEQGLLALHPAVVLLGQGAPRIANTVCVRFGERDAEQVLGKLERAGVRASSGAACGAGSTQPSHVMLAMGLTPVQAKAEIRFSLGRDTTADDIAQALAAVRAQVLPLLLEDHPISPVLATPA</sequence>
<dbReference type="AlphaFoldDB" id="A0A643FCD4"/>
<dbReference type="OrthoDB" id="9808002at2"/>
<name>A0A643FCD4_IDEDE</name>
<reference evidence="10 11" key="1">
    <citation type="submission" date="2019-09" db="EMBL/GenBank/DDBJ databases">
        <title>Draft genome sequences of 48 bacterial type strains from the CCUG.</title>
        <authorList>
            <person name="Tunovic T."/>
            <person name="Pineiro-Iglesias B."/>
            <person name="Unosson C."/>
            <person name="Inganas E."/>
            <person name="Ohlen M."/>
            <person name="Cardew S."/>
            <person name="Jensie-Markopoulos S."/>
            <person name="Salva-Serra F."/>
            <person name="Jaen-Luchoro D."/>
            <person name="Karlsson R."/>
            <person name="Svensson-Stadler L."/>
            <person name="Chun J."/>
            <person name="Moore E."/>
        </authorList>
    </citation>
    <scope>NUCLEOTIDE SEQUENCE [LARGE SCALE GENOMIC DNA]</scope>
    <source>
        <strain evidence="10 11">CCUG 30977</strain>
    </source>
</reference>
<dbReference type="Proteomes" id="UP000430120">
    <property type="component" value="Unassembled WGS sequence"/>
</dbReference>
<keyword evidence="11" id="KW-1185">Reference proteome</keyword>